<reference evidence="2 3" key="1">
    <citation type="submission" date="2021-03" db="EMBL/GenBank/DDBJ databases">
        <title>Aliifodinibius sp. nov., a new bacterium isolated from saline soil.</title>
        <authorList>
            <person name="Galisteo C."/>
            <person name="De La Haba R."/>
            <person name="Sanchez-Porro C."/>
            <person name="Ventosa A."/>
        </authorList>
    </citation>
    <scope>NUCLEOTIDE SEQUENCE [LARGE SCALE GENOMIC DNA]</scope>
    <source>
        <strain evidence="2 3">1BSP15-2V2</strain>
    </source>
</reference>
<feature type="chain" id="PRO_5046781999" evidence="1">
    <location>
        <begin position="32"/>
        <end position="137"/>
    </location>
</feature>
<keyword evidence="3" id="KW-1185">Reference proteome</keyword>
<name>A0ABT3PNV5_9BACT</name>
<accession>A0ABT3PNV5</accession>
<evidence type="ECO:0000313" key="3">
    <source>
        <dbReference type="Proteomes" id="UP001207918"/>
    </source>
</evidence>
<dbReference type="EMBL" id="JAGGJA010000007">
    <property type="protein sequence ID" value="MCW9707534.1"/>
    <property type="molecule type" value="Genomic_DNA"/>
</dbReference>
<evidence type="ECO:0000256" key="1">
    <source>
        <dbReference type="SAM" id="SignalP"/>
    </source>
</evidence>
<protein>
    <submittedName>
        <fullName evidence="2">Uncharacterized protein</fullName>
    </submittedName>
</protein>
<keyword evidence="1" id="KW-0732">Signal</keyword>
<proteinExistence type="predicted"/>
<sequence>MKIFKKTYHHFSALLLVLLFSSVLMPTALSAATLLCDMEMHAGNSNSGMHASADVDQLSSAKESCAYQEVCIEALSGQQNEAEAIAQVTPSFTVIFAATYISDWNSEAEEQKNAFYSETVESPHSPPIFILNSTFLN</sequence>
<organism evidence="2 3">
    <name type="scientific">Fodinibius salsisoli</name>
    <dbReference type="NCBI Taxonomy" id="2820877"/>
    <lineage>
        <taxon>Bacteria</taxon>
        <taxon>Pseudomonadati</taxon>
        <taxon>Balneolota</taxon>
        <taxon>Balneolia</taxon>
        <taxon>Balneolales</taxon>
        <taxon>Balneolaceae</taxon>
        <taxon>Fodinibius</taxon>
    </lineage>
</organism>
<dbReference type="Proteomes" id="UP001207918">
    <property type="component" value="Unassembled WGS sequence"/>
</dbReference>
<gene>
    <name evidence="2" type="ORF">J6I44_11770</name>
</gene>
<feature type="signal peptide" evidence="1">
    <location>
        <begin position="1"/>
        <end position="31"/>
    </location>
</feature>
<evidence type="ECO:0000313" key="2">
    <source>
        <dbReference type="EMBL" id="MCW9707534.1"/>
    </source>
</evidence>
<dbReference type="RefSeq" id="WP_265766326.1">
    <property type="nucleotide sequence ID" value="NZ_JAGGJA010000007.1"/>
</dbReference>
<comment type="caution">
    <text evidence="2">The sequence shown here is derived from an EMBL/GenBank/DDBJ whole genome shotgun (WGS) entry which is preliminary data.</text>
</comment>